<dbReference type="Gene3D" id="2.60.40.10">
    <property type="entry name" value="Immunoglobulins"/>
    <property type="match status" value="1"/>
</dbReference>
<dbReference type="AlphaFoldDB" id="A0A6J2P8R9"/>
<evidence type="ECO:0000256" key="1">
    <source>
        <dbReference type="ARBA" id="ARBA00004370"/>
    </source>
</evidence>
<dbReference type="InterPro" id="IPR001627">
    <property type="entry name" value="Semap_dom"/>
</dbReference>
<gene>
    <name evidence="11" type="primary">LOC115004830</name>
</gene>
<keyword evidence="10" id="KW-1185">Reference proteome</keyword>
<evidence type="ECO:0000259" key="9">
    <source>
        <dbReference type="PROSITE" id="PS51004"/>
    </source>
</evidence>
<organism evidence="10 11">
    <name type="scientific">Cottoperca gobio</name>
    <name type="common">Frogmouth</name>
    <name type="synonym">Aphritis gobio</name>
    <dbReference type="NCBI Taxonomy" id="56716"/>
    <lineage>
        <taxon>Eukaryota</taxon>
        <taxon>Metazoa</taxon>
        <taxon>Chordata</taxon>
        <taxon>Craniata</taxon>
        <taxon>Vertebrata</taxon>
        <taxon>Euteleostomi</taxon>
        <taxon>Actinopterygii</taxon>
        <taxon>Neopterygii</taxon>
        <taxon>Teleostei</taxon>
        <taxon>Neoteleostei</taxon>
        <taxon>Acanthomorphata</taxon>
        <taxon>Eupercaria</taxon>
        <taxon>Perciformes</taxon>
        <taxon>Notothenioidei</taxon>
        <taxon>Bovichtidae</taxon>
        <taxon>Cottoperca</taxon>
    </lineage>
</organism>
<reference evidence="11" key="1">
    <citation type="submission" date="2025-08" db="UniProtKB">
        <authorList>
            <consortium name="RefSeq"/>
        </authorList>
    </citation>
    <scope>IDENTIFICATION</scope>
</reference>
<evidence type="ECO:0000259" key="8">
    <source>
        <dbReference type="PROSITE" id="PS50835"/>
    </source>
</evidence>
<dbReference type="PANTHER" id="PTHR11036:SF144">
    <property type="entry name" value="SEMAPHORIN-7A-LIKE"/>
    <property type="match status" value="1"/>
</dbReference>
<dbReference type="PROSITE" id="PS51004">
    <property type="entry name" value="SEMA"/>
    <property type="match status" value="1"/>
</dbReference>
<dbReference type="SUPFAM" id="SSF48726">
    <property type="entry name" value="Immunoglobulin"/>
    <property type="match status" value="1"/>
</dbReference>
<dbReference type="GO" id="GO:0005615">
    <property type="term" value="C:extracellular space"/>
    <property type="evidence" value="ECO:0007669"/>
    <property type="project" value="TreeGrafter"/>
</dbReference>
<dbReference type="SMART" id="SM00423">
    <property type="entry name" value="PSI"/>
    <property type="match status" value="1"/>
</dbReference>
<dbReference type="GO" id="GO:0007411">
    <property type="term" value="P:axon guidance"/>
    <property type="evidence" value="ECO:0007669"/>
    <property type="project" value="TreeGrafter"/>
</dbReference>
<dbReference type="InterPro" id="IPR027231">
    <property type="entry name" value="Semaphorin"/>
</dbReference>
<comment type="caution">
    <text evidence="6">Lacks conserved residue(s) required for the propagation of feature annotation.</text>
</comment>
<dbReference type="GO" id="GO:0045499">
    <property type="term" value="F:chemorepellent activity"/>
    <property type="evidence" value="ECO:0007669"/>
    <property type="project" value="TreeGrafter"/>
</dbReference>
<dbReference type="RefSeq" id="XP_029282393.1">
    <property type="nucleotide sequence ID" value="XM_029426533.1"/>
</dbReference>
<dbReference type="GeneID" id="115004830"/>
<dbReference type="GO" id="GO:0001755">
    <property type="term" value="P:neural crest cell migration"/>
    <property type="evidence" value="ECO:0007669"/>
    <property type="project" value="TreeGrafter"/>
</dbReference>
<evidence type="ECO:0000256" key="5">
    <source>
        <dbReference type="ARBA" id="ARBA00023180"/>
    </source>
</evidence>
<dbReference type="InterPro" id="IPR007110">
    <property type="entry name" value="Ig-like_dom"/>
</dbReference>
<dbReference type="InterPro" id="IPR036179">
    <property type="entry name" value="Ig-like_dom_sf"/>
</dbReference>
<dbReference type="GO" id="GO:0030335">
    <property type="term" value="P:positive regulation of cell migration"/>
    <property type="evidence" value="ECO:0007669"/>
    <property type="project" value="TreeGrafter"/>
</dbReference>
<dbReference type="GO" id="GO:0043931">
    <property type="term" value="P:ossification involved in bone maturation"/>
    <property type="evidence" value="ECO:0007669"/>
    <property type="project" value="TreeGrafter"/>
</dbReference>
<evidence type="ECO:0000256" key="6">
    <source>
        <dbReference type="PROSITE-ProRule" id="PRU00352"/>
    </source>
</evidence>
<feature type="signal peptide" evidence="7">
    <location>
        <begin position="1"/>
        <end position="23"/>
    </location>
</feature>
<dbReference type="OrthoDB" id="9988752at2759"/>
<dbReference type="Pfam" id="PF01437">
    <property type="entry name" value="PSI"/>
    <property type="match status" value="1"/>
</dbReference>
<feature type="domain" description="Sema" evidence="9">
    <location>
        <begin position="27"/>
        <end position="467"/>
    </location>
</feature>
<dbReference type="SMART" id="SM00630">
    <property type="entry name" value="Sema"/>
    <property type="match status" value="1"/>
</dbReference>
<evidence type="ECO:0000256" key="3">
    <source>
        <dbReference type="ARBA" id="ARBA00023136"/>
    </source>
</evidence>
<keyword evidence="7" id="KW-0732">Signal</keyword>
<dbReference type="Proteomes" id="UP000504630">
    <property type="component" value="Unplaced"/>
</dbReference>
<name>A0A6J2P8R9_COTGO</name>
<feature type="chain" id="PRO_5026829395" evidence="7">
    <location>
        <begin position="24"/>
        <end position="642"/>
    </location>
</feature>
<dbReference type="InterPro" id="IPR013783">
    <property type="entry name" value="Ig-like_fold"/>
</dbReference>
<dbReference type="SUPFAM" id="SSF101912">
    <property type="entry name" value="Sema domain"/>
    <property type="match status" value="1"/>
</dbReference>
<dbReference type="GO" id="GO:0030215">
    <property type="term" value="F:semaphorin receptor binding"/>
    <property type="evidence" value="ECO:0007669"/>
    <property type="project" value="InterPro"/>
</dbReference>
<comment type="similarity">
    <text evidence="2">Belongs to the semaphorin family.</text>
</comment>
<dbReference type="GO" id="GO:0000122">
    <property type="term" value="P:negative regulation of transcription by RNA polymerase II"/>
    <property type="evidence" value="ECO:0007669"/>
    <property type="project" value="TreeGrafter"/>
</dbReference>
<comment type="subcellular location">
    <subcellularLocation>
        <location evidence="1">Membrane</location>
    </subcellularLocation>
</comment>
<dbReference type="Pfam" id="PF01403">
    <property type="entry name" value="Sema"/>
    <property type="match status" value="1"/>
</dbReference>
<dbReference type="InterPro" id="IPR015943">
    <property type="entry name" value="WD40/YVTN_repeat-like_dom_sf"/>
</dbReference>
<evidence type="ECO:0000256" key="7">
    <source>
        <dbReference type="SAM" id="SignalP"/>
    </source>
</evidence>
<accession>A0A6J2P8R9</accession>
<dbReference type="PROSITE" id="PS50835">
    <property type="entry name" value="IG_LIKE"/>
    <property type="match status" value="1"/>
</dbReference>
<feature type="domain" description="Ig-like" evidence="8">
    <location>
        <begin position="517"/>
        <end position="615"/>
    </location>
</feature>
<dbReference type="InParanoid" id="A0A6J2P8R9"/>
<dbReference type="InterPro" id="IPR016201">
    <property type="entry name" value="PSI"/>
</dbReference>
<dbReference type="FunFam" id="2.60.40.10:FF:001170">
    <property type="entry name" value="Sema domain, immunoglobulin domain (Ig), short basic domain, secreted, (Semaphorin) 3F"/>
    <property type="match status" value="1"/>
</dbReference>
<dbReference type="InterPro" id="IPR002165">
    <property type="entry name" value="Plexin_repeat"/>
</dbReference>
<evidence type="ECO:0000256" key="2">
    <source>
        <dbReference type="ARBA" id="ARBA00009492"/>
    </source>
</evidence>
<evidence type="ECO:0000256" key="4">
    <source>
        <dbReference type="ARBA" id="ARBA00023157"/>
    </source>
</evidence>
<sequence length="642" mass="72248">MALSYLTLSLIFSCLHSLIATSAHVPRMTFTEKEAAMERFLLPGHHAAPVGMFLEAEPDTVIAAGQKHLQSFNFLNPQKTLVEISVLWTDCVDAASPQTLKADCKYNISAVLEREEANKLLVCGTNGEQTSCCDMNLAEQPPSCVSSGNMQKISESIRSFVINEGEPLALVESPDSDLYATRSGPQDYVGIHRFGGNRIMPARHHKEQHYVGLVPIRRRDDPLQSKVFAFYKEKNRDTELFSEMWLPFVSRVCMRDRGGPKNTLQCSWTSQMSARLFCGDPESRQHFSELVDVAPVEAGGWQDTRVYALFRNEWGMSAVCVYTIQDIEHIFNTSPFKGKDKQHSRSRACVTDSTALHVEVLKMIEKNSEMEEYVRPMHRSGPILFNHHRYTHIYVERSPDRNNNHTVLFLSLNNGGIHKVMQNKSLTFVIAEYQPFNHRAHILSIALQTSSRKLYVNSGSELVQLDVENCAQYGNSCEECVLARDPYCGWNSTHCTPHTQYTLQDATQANLALCVSPSKVQLSGKVNRFSSEAHADEAMGIITLPPHSEYFLQCPVSSRHAQYTWRHLESNTSCSPTEQLGLHLIVSMSPEQEGTYTCVSEEMGYSRVRAQYQLQLESRAAGRTARPPVLLCLMAVLLKTLS</sequence>
<evidence type="ECO:0000313" key="11">
    <source>
        <dbReference type="RefSeq" id="XP_029282393.1"/>
    </source>
</evidence>
<dbReference type="InterPro" id="IPR036352">
    <property type="entry name" value="Semap_dom_sf"/>
</dbReference>
<keyword evidence="5" id="KW-0325">Glycoprotein</keyword>
<protein>
    <submittedName>
        <fullName evidence="11">Semaphorin-7A</fullName>
    </submittedName>
</protein>
<dbReference type="Gene3D" id="2.130.10.10">
    <property type="entry name" value="YVTN repeat-like/Quinoprotein amine dehydrogenase"/>
    <property type="match status" value="1"/>
</dbReference>
<keyword evidence="3" id="KW-0472">Membrane</keyword>
<proteinExistence type="inferred from homology"/>
<dbReference type="GO" id="GO:0005886">
    <property type="term" value="C:plasma membrane"/>
    <property type="evidence" value="ECO:0007669"/>
    <property type="project" value="TreeGrafter"/>
</dbReference>
<evidence type="ECO:0000313" key="10">
    <source>
        <dbReference type="Proteomes" id="UP000504630"/>
    </source>
</evidence>
<dbReference type="SUPFAM" id="SSF103575">
    <property type="entry name" value="Plexin repeat"/>
    <property type="match status" value="1"/>
</dbReference>
<dbReference type="Gene3D" id="3.30.1680.10">
    <property type="entry name" value="ligand-binding face of the semaphorins, domain 2"/>
    <property type="match status" value="1"/>
</dbReference>
<keyword evidence="4" id="KW-1015">Disulfide bond</keyword>
<dbReference type="PANTHER" id="PTHR11036">
    <property type="entry name" value="SEMAPHORIN"/>
    <property type="match status" value="1"/>
</dbReference>
<dbReference type="KEGG" id="cgob:115004830"/>
<dbReference type="GO" id="GO:0071526">
    <property type="term" value="P:semaphorin-plexin signaling pathway"/>
    <property type="evidence" value="ECO:0007669"/>
    <property type="project" value="TreeGrafter"/>
</dbReference>